<dbReference type="PANTHER" id="PTHR10908:SF0">
    <property type="entry name" value="SEROTONIN N-ACETYLTRANSFERASE"/>
    <property type="match status" value="1"/>
</dbReference>
<evidence type="ECO:0000256" key="2">
    <source>
        <dbReference type="ARBA" id="ARBA00023315"/>
    </source>
</evidence>
<keyword evidence="2" id="KW-0012">Acyltransferase</keyword>
<proteinExistence type="predicted"/>
<dbReference type="PANTHER" id="PTHR10908">
    <property type="entry name" value="SEROTONIN N-ACETYLTRANSFERASE"/>
    <property type="match status" value="1"/>
</dbReference>
<sequence length="123" mass="13612">MSTKTISPTVTDESMDVSPNWETDPSNTSIHGHREDGRTIAIHSLSVLPAYQRRGLGKTIMKSYNQRMETSGVADRIALLAHDHLVGMYESMGFEKKGKSDVRFAGGGWNSLTYEFAEYNPGS</sequence>
<evidence type="ECO:0000256" key="1">
    <source>
        <dbReference type="ARBA" id="ARBA00022679"/>
    </source>
</evidence>
<reference evidence="5" key="1">
    <citation type="submission" date="2021-03" db="EMBL/GenBank/DDBJ databases">
        <authorList>
            <person name="Tagirdzhanova G."/>
        </authorList>
    </citation>
    <scope>NUCLEOTIDE SEQUENCE</scope>
</reference>
<comment type="caution">
    <text evidence="5">The sequence shown here is derived from an EMBL/GenBank/DDBJ whole genome shotgun (WGS) entry which is preliminary data.</text>
</comment>
<feature type="domain" description="N-acetyltransferase" evidence="4">
    <location>
        <begin position="1"/>
        <end position="121"/>
    </location>
</feature>
<dbReference type="GO" id="GO:0005737">
    <property type="term" value="C:cytoplasm"/>
    <property type="evidence" value="ECO:0007669"/>
    <property type="project" value="TreeGrafter"/>
</dbReference>
<dbReference type="Gene3D" id="3.40.630.30">
    <property type="match status" value="1"/>
</dbReference>
<feature type="compositionally biased region" description="Polar residues" evidence="3">
    <location>
        <begin position="20"/>
        <end position="30"/>
    </location>
</feature>
<dbReference type="EMBL" id="CAJPDT010000062">
    <property type="protein sequence ID" value="CAF9931666.1"/>
    <property type="molecule type" value="Genomic_DNA"/>
</dbReference>
<dbReference type="InterPro" id="IPR016181">
    <property type="entry name" value="Acyl_CoA_acyltransferase"/>
</dbReference>
<evidence type="ECO:0000259" key="4">
    <source>
        <dbReference type="PROSITE" id="PS51186"/>
    </source>
</evidence>
<dbReference type="PROSITE" id="PS51186">
    <property type="entry name" value="GNAT"/>
    <property type="match status" value="1"/>
</dbReference>
<evidence type="ECO:0000256" key="3">
    <source>
        <dbReference type="SAM" id="MobiDB-lite"/>
    </source>
</evidence>
<protein>
    <recommendedName>
        <fullName evidence="4">N-acetyltransferase domain-containing protein</fullName>
    </recommendedName>
</protein>
<evidence type="ECO:0000313" key="5">
    <source>
        <dbReference type="EMBL" id="CAF9931666.1"/>
    </source>
</evidence>
<name>A0A8H3FVW5_9LECA</name>
<dbReference type="AlphaFoldDB" id="A0A8H3FVW5"/>
<organism evidence="5 6">
    <name type="scientific">Imshaugia aleurites</name>
    <dbReference type="NCBI Taxonomy" id="172621"/>
    <lineage>
        <taxon>Eukaryota</taxon>
        <taxon>Fungi</taxon>
        <taxon>Dikarya</taxon>
        <taxon>Ascomycota</taxon>
        <taxon>Pezizomycotina</taxon>
        <taxon>Lecanoromycetes</taxon>
        <taxon>OSLEUM clade</taxon>
        <taxon>Lecanoromycetidae</taxon>
        <taxon>Lecanorales</taxon>
        <taxon>Lecanorineae</taxon>
        <taxon>Parmeliaceae</taxon>
        <taxon>Imshaugia</taxon>
    </lineage>
</organism>
<accession>A0A8H3FVW5</accession>
<dbReference type="InterPro" id="IPR000182">
    <property type="entry name" value="GNAT_dom"/>
</dbReference>
<dbReference type="Proteomes" id="UP000664534">
    <property type="component" value="Unassembled WGS sequence"/>
</dbReference>
<evidence type="ECO:0000313" key="6">
    <source>
        <dbReference type="Proteomes" id="UP000664534"/>
    </source>
</evidence>
<feature type="region of interest" description="Disordered" evidence="3">
    <location>
        <begin position="1"/>
        <end position="33"/>
    </location>
</feature>
<dbReference type="InterPro" id="IPR051635">
    <property type="entry name" value="SNAT-like"/>
</dbReference>
<dbReference type="GO" id="GO:0004059">
    <property type="term" value="F:aralkylamine N-acetyltransferase activity"/>
    <property type="evidence" value="ECO:0007669"/>
    <property type="project" value="TreeGrafter"/>
</dbReference>
<dbReference type="Pfam" id="PF13673">
    <property type="entry name" value="Acetyltransf_10"/>
    <property type="match status" value="1"/>
</dbReference>
<feature type="compositionally biased region" description="Polar residues" evidence="3">
    <location>
        <begin position="1"/>
        <end position="12"/>
    </location>
</feature>
<dbReference type="OrthoDB" id="30840at2759"/>
<keyword evidence="6" id="KW-1185">Reference proteome</keyword>
<gene>
    <name evidence="5" type="ORF">IMSHALPRED_008683</name>
</gene>
<dbReference type="CDD" id="cd04301">
    <property type="entry name" value="NAT_SF"/>
    <property type="match status" value="1"/>
</dbReference>
<keyword evidence="1" id="KW-0808">Transferase</keyword>
<dbReference type="SUPFAM" id="SSF55729">
    <property type="entry name" value="Acyl-CoA N-acyltransferases (Nat)"/>
    <property type="match status" value="1"/>
</dbReference>